<keyword evidence="3" id="KW-1185">Reference proteome</keyword>
<dbReference type="EMBL" id="LXQA011235263">
    <property type="protein sequence ID" value="MCI90110.1"/>
    <property type="molecule type" value="Genomic_DNA"/>
</dbReference>
<dbReference type="Proteomes" id="UP000265520">
    <property type="component" value="Unassembled WGS sequence"/>
</dbReference>
<sequence>VCVGVGNGRKEGDGKDKLVKKKPGTAEGLKGEIVTVLRHPSLSLVPVYRSREDDVMWAHKGVFATFVNG</sequence>
<dbReference type="AlphaFoldDB" id="A0A392VUJ8"/>
<reference evidence="2 3" key="1">
    <citation type="journal article" date="2018" name="Front. Plant Sci.">
        <title>Red Clover (Trifolium pratense) and Zigzag Clover (T. medium) - A Picture of Genomic Similarities and Differences.</title>
        <authorList>
            <person name="Dluhosova J."/>
            <person name="Istvanek J."/>
            <person name="Nedelnik J."/>
            <person name="Repkova J."/>
        </authorList>
    </citation>
    <scope>NUCLEOTIDE SEQUENCE [LARGE SCALE GENOMIC DNA]</scope>
    <source>
        <strain evidence="3">cv. 10/8</strain>
        <tissue evidence="2">Leaf</tissue>
    </source>
</reference>
<feature type="compositionally biased region" description="Basic and acidic residues" evidence="1">
    <location>
        <begin position="8"/>
        <end position="17"/>
    </location>
</feature>
<protein>
    <submittedName>
        <fullName evidence="2">Uncharacterized protein</fullName>
    </submittedName>
</protein>
<name>A0A392VUJ8_9FABA</name>
<accession>A0A392VUJ8</accession>
<comment type="caution">
    <text evidence="2">The sequence shown here is derived from an EMBL/GenBank/DDBJ whole genome shotgun (WGS) entry which is preliminary data.</text>
</comment>
<feature type="region of interest" description="Disordered" evidence="1">
    <location>
        <begin position="1"/>
        <end position="22"/>
    </location>
</feature>
<feature type="non-terminal residue" evidence="2">
    <location>
        <position position="1"/>
    </location>
</feature>
<feature type="non-terminal residue" evidence="2">
    <location>
        <position position="69"/>
    </location>
</feature>
<evidence type="ECO:0000313" key="2">
    <source>
        <dbReference type="EMBL" id="MCI90110.1"/>
    </source>
</evidence>
<evidence type="ECO:0000313" key="3">
    <source>
        <dbReference type="Proteomes" id="UP000265520"/>
    </source>
</evidence>
<evidence type="ECO:0000256" key="1">
    <source>
        <dbReference type="SAM" id="MobiDB-lite"/>
    </source>
</evidence>
<proteinExistence type="predicted"/>
<organism evidence="2 3">
    <name type="scientific">Trifolium medium</name>
    <dbReference type="NCBI Taxonomy" id="97028"/>
    <lineage>
        <taxon>Eukaryota</taxon>
        <taxon>Viridiplantae</taxon>
        <taxon>Streptophyta</taxon>
        <taxon>Embryophyta</taxon>
        <taxon>Tracheophyta</taxon>
        <taxon>Spermatophyta</taxon>
        <taxon>Magnoliopsida</taxon>
        <taxon>eudicotyledons</taxon>
        <taxon>Gunneridae</taxon>
        <taxon>Pentapetalae</taxon>
        <taxon>rosids</taxon>
        <taxon>fabids</taxon>
        <taxon>Fabales</taxon>
        <taxon>Fabaceae</taxon>
        <taxon>Papilionoideae</taxon>
        <taxon>50 kb inversion clade</taxon>
        <taxon>NPAAA clade</taxon>
        <taxon>Hologalegina</taxon>
        <taxon>IRL clade</taxon>
        <taxon>Trifolieae</taxon>
        <taxon>Trifolium</taxon>
    </lineage>
</organism>